<evidence type="ECO:0000313" key="2">
    <source>
        <dbReference type="Proteomes" id="UP000217696"/>
    </source>
</evidence>
<dbReference type="SUPFAM" id="SSF53335">
    <property type="entry name" value="S-adenosyl-L-methionine-dependent methyltransferases"/>
    <property type="match status" value="1"/>
</dbReference>
<keyword evidence="2" id="KW-1185">Reference proteome</keyword>
<protein>
    <submittedName>
        <fullName evidence="1">Uncharacterized protein</fullName>
    </submittedName>
</protein>
<dbReference type="Gene3D" id="3.40.50.150">
    <property type="entry name" value="Vaccinia Virus protein VP39"/>
    <property type="match status" value="1"/>
</dbReference>
<gene>
    <name evidence="1" type="ORF">CB4_02632</name>
</gene>
<dbReference type="Proteomes" id="UP000217696">
    <property type="component" value="Chromosome"/>
</dbReference>
<dbReference type="KEGG" id="asoc:CB4_02632"/>
<name>A0A0U5AXI3_9BACL</name>
<sequence length="116" mass="13899">MLYEYGEIDKYREDSRIHVYHDSAEQVQSLVPESGETRADLVLSGIPFSFFPDQVRDAIVRSTRDVLKEDGMFLAYQTFFQRDVHLKVYMERYFSRVRDTYYLRNLPPMRLYEALP</sequence>
<dbReference type="InterPro" id="IPR029063">
    <property type="entry name" value="SAM-dependent_MTases_sf"/>
</dbReference>
<dbReference type="RefSeq" id="WP_096466210.1">
    <property type="nucleotide sequence ID" value="NZ_AP017312.1"/>
</dbReference>
<dbReference type="AlphaFoldDB" id="A0A0U5AXI3"/>
<organism evidence="1 2">
    <name type="scientific">Aneurinibacillus soli</name>
    <dbReference type="NCBI Taxonomy" id="1500254"/>
    <lineage>
        <taxon>Bacteria</taxon>
        <taxon>Bacillati</taxon>
        <taxon>Bacillota</taxon>
        <taxon>Bacilli</taxon>
        <taxon>Bacillales</taxon>
        <taxon>Paenibacillaceae</taxon>
        <taxon>Aneurinibacillus group</taxon>
        <taxon>Aneurinibacillus</taxon>
    </lineage>
</organism>
<dbReference type="OrthoDB" id="9805585at2"/>
<evidence type="ECO:0000313" key="1">
    <source>
        <dbReference type="EMBL" id="BAU28458.1"/>
    </source>
</evidence>
<accession>A0A0U5AXI3</accession>
<proteinExistence type="predicted"/>
<dbReference type="EMBL" id="AP017312">
    <property type="protein sequence ID" value="BAU28458.1"/>
    <property type="molecule type" value="Genomic_DNA"/>
</dbReference>
<reference evidence="1 2" key="1">
    <citation type="submission" date="2015-12" db="EMBL/GenBank/DDBJ databases">
        <title>Genome sequence of Aneurinibacillus soli.</title>
        <authorList>
            <person name="Lee J.S."/>
            <person name="Lee K.C."/>
            <person name="Kim K.K."/>
            <person name="Lee B.W."/>
        </authorList>
    </citation>
    <scope>NUCLEOTIDE SEQUENCE [LARGE SCALE GENOMIC DNA]</scope>
    <source>
        <strain evidence="1 2">CB4</strain>
    </source>
</reference>